<organism evidence="3 4">
    <name type="scientific">Arachis duranensis</name>
    <name type="common">Wild peanut</name>
    <dbReference type="NCBI Taxonomy" id="130453"/>
    <lineage>
        <taxon>Eukaryota</taxon>
        <taxon>Viridiplantae</taxon>
        <taxon>Streptophyta</taxon>
        <taxon>Embryophyta</taxon>
        <taxon>Tracheophyta</taxon>
        <taxon>Spermatophyta</taxon>
        <taxon>Magnoliopsida</taxon>
        <taxon>eudicotyledons</taxon>
        <taxon>Gunneridae</taxon>
        <taxon>Pentapetalae</taxon>
        <taxon>rosids</taxon>
        <taxon>fabids</taxon>
        <taxon>Fabales</taxon>
        <taxon>Fabaceae</taxon>
        <taxon>Papilionoideae</taxon>
        <taxon>50 kb inversion clade</taxon>
        <taxon>dalbergioids sensu lato</taxon>
        <taxon>Dalbergieae</taxon>
        <taxon>Pterocarpus clade</taxon>
        <taxon>Arachis</taxon>
    </lineage>
</organism>
<protein>
    <submittedName>
        <fullName evidence="4">Uncharacterized protein LOC107496975</fullName>
    </submittedName>
</protein>
<feature type="coiled-coil region" evidence="1">
    <location>
        <begin position="155"/>
        <end position="196"/>
    </location>
</feature>
<dbReference type="KEGG" id="adu:107496975"/>
<dbReference type="GeneID" id="107496975"/>
<feature type="compositionally biased region" description="Polar residues" evidence="2">
    <location>
        <begin position="52"/>
        <end position="61"/>
    </location>
</feature>
<gene>
    <name evidence="4" type="primary">LOC107496975</name>
</gene>
<name>A0A6P5MCQ1_ARADU</name>
<proteinExistence type="predicted"/>
<evidence type="ECO:0000313" key="3">
    <source>
        <dbReference type="Proteomes" id="UP000515211"/>
    </source>
</evidence>
<keyword evidence="1" id="KW-0175">Coiled coil</keyword>
<keyword evidence="3" id="KW-1185">Reference proteome</keyword>
<evidence type="ECO:0000256" key="2">
    <source>
        <dbReference type="SAM" id="MobiDB-lite"/>
    </source>
</evidence>
<feature type="region of interest" description="Disordered" evidence="2">
    <location>
        <begin position="1"/>
        <end position="95"/>
    </location>
</feature>
<dbReference type="RefSeq" id="XP_020983029.1">
    <property type="nucleotide sequence ID" value="XM_021127370.2"/>
</dbReference>
<accession>A0A6P5MCQ1</accession>
<evidence type="ECO:0000256" key="1">
    <source>
        <dbReference type="SAM" id="Coils"/>
    </source>
</evidence>
<reference evidence="4" key="2">
    <citation type="submission" date="2025-08" db="UniProtKB">
        <authorList>
            <consortium name="RefSeq"/>
        </authorList>
    </citation>
    <scope>IDENTIFICATION</scope>
    <source>
        <tissue evidence="4">Whole plant</tissue>
    </source>
</reference>
<feature type="compositionally biased region" description="Polar residues" evidence="2">
    <location>
        <begin position="21"/>
        <end position="41"/>
    </location>
</feature>
<dbReference type="Proteomes" id="UP000515211">
    <property type="component" value="Chromosome 7"/>
</dbReference>
<dbReference type="AlphaFoldDB" id="A0A6P5MCQ1"/>
<evidence type="ECO:0000313" key="4">
    <source>
        <dbReference type="RefSeq" id="XP_020983029.1"/>
    </source>
</evidence>
<sequence>MPGRPWYTISSAARTDAAPDYQTQASLDGTTDTGANTSSAQPRARAPPLLHSYNSARQSRVNAVPFQPPRNERRLAPSSDMGDTRTPATRTEHRDRDEVVDVYSEDEDYDPETDEVESFDDHVDDLFAAQEAEHQGNANSRKDIDFWEVDVIENSMTQQKEIAELGAQLAELKAEVAEMKAERQIMESLLTEMKAKRQIMERLLRYLIQQQGDNLPPDVVADLDSLGSG</sequence>
<reference evidence="3" key="1">
    <citation type="journal article" date="2016" name="Nat. Genet.">
        <title>The genome sequences of Arachis duranensis and Arachis ipaensis, the diploid ancestors of cultivated peanut.</title>
        <authorList>
            <person name="Bertioli D.J."/>
            <person name="Cannon S.B."/>
            <person name="Froenicke L."/>
            <person name="Huang G."/>
            <person name="Farmer A.D."/>
            <person name="Cannon E.K."/>
            <person name="Liu X."/>
            <person name="Gao D."/>
            <person name="Clevenger J."/>
            <person name="Dash S."/>
            <person name="Ren L."/>
            <person name="Moretzsohn M.C."/>
            <person name="Shirasawa K."/>
            <person name="Huang W."/>
            <person name="Vidigal B."/>
            <person name="Abernathy B."/>
            <person name="Chu Y."/>
            <person name="Niederhuth C.E."/>
            <person name="Umale P."/>
            <person name="Araujo A.C."/>
            <person name="Kozik A."/>
            <person name="Kim K.D."/>
            <person name="Burow M.D."/>
            <person name="Varshney R.K."/>
            <person name="Wang X."/>
            <person name="Zhang X."/>
            <person name="Barkley N."/>
            <person name="Guimaraes P.M."/>
            <person name="Isobe S."/>
            <person name="Guo B."/>
            <person name="Liao B."/>
            <person name="Stalker H.T."/>
            <person name="Schmitz R.J."/>
            <person name="Scheffler B.E."/>
            <person name="Leal-Bertioli S.C."/>
            <person name="Xun X."/>
            <person name="Jackson S.A."/>
            <person name="Michelmore R."/>
            <person name="Ozias-Akins P."/>
        </authorList>
    </citation>
    <scope>NUCLEOTIDE SEQUENCE [LARGE SCALE GENOMIC DNA]</scope>
    <source>
        <strain evidence="3">cv. V14167</strain>
    </source>
</reference>